<sequence length="481" mass="51641">MNFGEFSGVLPVISTTAATYTAPVQPAQPSPLADAHPILNIHIDQHVKFQVNSVGANFPKWRQILTLLLTMYKCLDHITEGAASREPDDTWRAVDIHISLWFVATLSDDLYRLVYVPDDLACSTWHRLMPFFLDNQSSRYMFLSKALHTTPRGDQAISTYASKLQAIADDLAAIGRPTATSRSSSSTTSASGTSCSPRSSNPPSLCPPSPTLVRVSNSPKPTMPRINTTIASRSWPCTVVVVARAVAAAGRRTYQGSAPLQRQKSHPQLRPWQQRQQTGGGSLHQQPSTGGGRGRGHWQPDNRGSHNYHGRGGPGGASQTPWYGYFAPVGAPLPPARASWVPPNAAGVLGARPGVAHQVYPAMNTGEATTPPVHHHLLAPHAHHTTSQLATMSVSTGKSPAVLADGEQENGDVAAGRSSSCPRRLDRVAEEMMPEEARARREAEKAELEKKIASTKEEIVALEAALAEMDAAACGPEPTKA</sequence>
<accession>A0ACD5WYF2</accession>
<evidence type="ECO:0000313" key="1">
    <source>
        <dbReference type="EnsemblPlants" id="AVESA.00010b.r2.4CG1330360.1.CDS"/>
    </source>
</evidence>
<keyword evidence="2" id="KW-1185">Reference proteome</keyword>
<reference evidence="1" key="2">
    <citation type="submission" date="2025-09" db="UniProtKB">
        <authorList>
            <consortium name="EnsemblPlants"/>
        </authorList>
    </citation>
    <scope>IDENTIFICATION</scope>
</reference>
<reference evidence="1" key="1">
    <citation type="submission" date="2021-05" db="EMBL/GenBank/DDBJ databases">
        <authorList>
            <person name="Scholz U."/>
            <person name="Mascher M."/>
            <person name="Fiebig A."/>
        </authorList>
    </citation>
    <scope>NUCLEOTIDE SEQUENCE [LARGE SCALE GENOMIC DNA]</scope>
</reference>
<organism evidence="1 2">
    <name type="scientific">Avena sativa</name>
    <name type="common">Oat</name>
    <dbReference type="NCBI Taxonomy" id="4498"/>
    <lineage>
        <taxon>Eukaryota</taxon>
        <taxon>Viridiplantae</taxon>
        <taxon>Streptophyta</taxon>
        <taxon>Embryophyta</taxon>
        <taxon>Tracheophyta</taxon>
        <taxon>Spermatophyta</taxon>
        <taxon>Magnoliopsida</taxon>
        <taxon>Liliopsida</taxon>
        <taxon>Poales</taxon>
        <taxon>Poaceae</taxon>
        <taxon>BOP clade</taxon>
        <taxon>Pooideae</taxon>
        <taxon>Poodae</taxon>
        <taxon>Poeae</taxon>
        <taxon>Poeae Chloroplast Group 1 (Aveneae type)</taxon>
        <taxon>Aveninae</taxon>
        <taxon>Avena</taxon>
    </lineage>
</organism>
<dbReference type="Proteomes" id="UP001732700">
    <property type="component" value="Chromosome 4C"/>
</dbReference>
<dbReference type="EnsemblPlants" id="AVESA.00010b.r2.4CG1330360.1">
    <property type="protein sequence ID" value="AVESA.00010b.r2.4CG1330360.1.CDS"/>
    <property type="gene ID" value="AVESA.00010b.r2.4CG1330360"/>
</dbReference>
<proteinExistence type="predicted"/>
<evidence type="ECO:0000313" key="2">
    <source>
        <dbReference type="Proteomes" id="UP001732700"/>
    </source>
</evidence>
<protein>
    <submittedName>
        <fullName evidence="1">Uncharacterized protein</fullName>
    </submittedName>
</protein>
<name>A0ACD5WYF2_AVESA</name>